<evidence type="ECO:0000256" key="7">
    <source>
        <dbReference type="ARBA" id="ARBA00023065"/>
    </source>
</evidence>
<feature type="transmembrane region" description="Helical" evidence="10">
    <location>
        <begin position="87"/>
        <end position="106"/>
    </location>
</feature>
<feature type="transmembrane region" description="Helical" evidence="10">
    <location>
        <begin position="231"/>
        <end position="255"/>
    </location>
</feature>
<keyword evidence="2 10" id="KW-0813">Transport</keyword>
<dbReference type="Proteomes" id="UP000647241">
    <property type="component" value="Unassembled WGS sequence"/>
</dbReference>
<evidence type="ECO:0000256" key="4">
    <source>
        <dbReference type="ARBA" id="ARBA00022692"/>
    </source>
</evidence>
<feature type="transmembrane region" description="Helical" evidence="10">
    <location>
        <begin position="315"/>
        <end position="338"/>
    </location>
</feature>
<protein>
    <submittedName>
        <fullName evidence="12">Na+/H+ antiporter</fullName>
    </submittedName>
</protein>
<dbReference type="PANTHER" id="PTHR10110:SF86">
    <property type="entry name" value="SODIUM_HYDROGEN EXCHANGER 7"/>
    <property type="match status" value="1"/>
</dbReference>
<keyword evidence="4 10" id="KW-0812">Transmembrane</keyword>
<dbReference type="EMBL" id="BMGT01000003">
    <property type="protein sequence ID" value="GGG82856.1"/>
    <property type="molecule type" value="Genomic_DNA"/>
</dbReference>
<organism evidence="12 13">
    <name type="scientific">Edaphobacter dinghuensis</name>
    <dbReference type="NCBI Taxonomy" id="1560005"/>
    <lineage>
        <taxon>Bacteria</taxon>
        <taxon>Pseudomonadati</taxon>
        <taxon>Acidobacteriota</taxon>
        <taxon>Terriglobia</taxon>
        <taxon>Terriglobales</taxon>
        <taxon>Acidobacteriaceae</taxon>
        <taxon>Edaphobacter</taxon>
    </lineage>
</organism>
<dbReference type="Gene3D" id="6.10.140.1330">
    <property type="match status" value="1"/>
</dbReference>
<comment type="subcellular location">
    <subcellularLocation>
        <location evidence="1 10">Cell membrane</location>
        <topology evidence="1 10">Multi-pass membrane protein</topology>
    </subcellularLocation>
</comment>
<comment type="function">
    <text evidence="10">Na(+)/H(+) antiporter that extrudes sodium in exchange for external protons.</text>
</comment>
<reference evidence="12" key="1">
    <citation type="journal article" date="2014" name="Int. J. Syst. Evol. Microbiol.">
        <title>Complete genome sequence of Corynebacterium casei LMG S-19264T (=DSM 44701T), isolated from a smear-ripened cheese.</title>
        <authorList>
            <consortium name="US DOE Joint Genome Institute (JGI-PGF)"/>
            <person name="Walter F."/>
            <person name="Albersmeier A."/>
            <person name="Kalinowski J."/>
            <person name="Ruckert C."/>
        </authorList>
    </citation>
    <scope>NUCLEOTIDE SEQUENCE</scope>
    <source>
        <strain evidence="12">CGMCC 1.12997</strain>
    </source>
</reference>
<evidence type="ECO:0000256" key="10">
    <source>
        <dbReference type="RuleBase" id="RU366002"/>
    </source>
</evidence>
<dbReference type="RefSeq" id="WP_188554822.1">
    <property type="nucleotide sequence ID" value="NZ_BMGT01000003.1"/>
</dbReference>
<evidence type="ECO:0000256" key="3">
    <source>
        <dbReference type="ARBA" id="ARBA00022475"/>
    </source>
</evidence>
<evidence type="ECO:0000256" key="5">
    <source>
        <dbReference type="ARBA" id="ARBA00022989"/>
    </source>
</evidence>
<keyword evidence="9 10" id="KW-0739">Sodium transport</keyword>
<keyword evidence="8 10" id="KW-0472">Membrane</keyword>
<gene>
    <name evidence="12" type="ORF">GCM10011585_28100</name>
</gene>
<evidence type="ECO:0000313" key="12">
    <source>
        <dbReference type="EMBL" id="GGG82856.1"/>
    </source>
</evidence>
<keyword evidence="6 10" id="KW-0915">Sodium</keyword>
<dbReference type="AlphaFoldDB" id="A0A917M7U0"/>
<reference evidence="12" key="2">
    <citation type="submission" date="2020-09" db="EMBL/GenBank/DDBJ databases">
        <authorList>
            <person name="Sun Q."/>
            <person name="Zhou Y."/>
        </authorList>
    </citation>
    <scope>NUCLEOTIDE SEQUENCE</scope>
    <source>
        <strain evidence="12">CGMCC 1.12997</strain>
    </source>
</reference>
<evidence type="ECO:0000313" key="13">
    <source>
        <dbReference type="Proteomes" id="UP000647241"/>
    </source>
</evidence>
<feature type="transmembrane region" description="Helical" evidence="10">
    <location>
        <begin position="350"/>
        <end position="374"/>
    </location>
</feature>
<feature type="transmembrane region" description="Helical" evidence="10">
    <location>
        <begin position="389"/>
        <end position="409"/>
    </location>
</feature>
<evidence type="ECO:0000256" key="6">
    <source>
        <dbReference type="ARBA" id="ARBA00023053"/>
    </source>
</evidence>
<dbReference type="GO" id="GO:0098719">
    <property type="term" value="P:sodium ion import across plasma membrane"/>
    <property type="evidence" value="ECO:0007669"/>
    <property type="project" value="TreeGrafter"/>
</dbReference>
<evidence type="ECO:0000256" key="1">
    <source>
        <dbReference type="ARBA" id="ARBA00004651"/>
    </source>
</evidence>
<feature type="transmembrane region" description="Helical" evidence="10">
    <location>
        <begin position="6"/>
        <end position="26"/>
    </location>
</feature>
<dbReference type="GO" id="GO:0015385">
    <property type="term" value="F:sodium:proton antiporter activity"/>
    <property type="evidence" value="ECO:0007669"/>
    <property type="project" value="InterPro"/>
</dbReference>
<keyword evidence="13" id="KW-1185">Reference proteome</keyword>
<keyword evidence="5 10" id="KW-1133">Transmembrane helix</keyword>
<feature type="transmembrane region" description="Helical" evidence="10">
    <location>
        <begin position="190"/>
        <end position="211"/>
    </location>
</feature>
<dbReference type="GO" id="GO:0051453">
    <property type="term" value="P:regulation of intracellular pH"/>
    <property type="evidence" value="ECO:0007669"/>
    <property type="project" value="TreeGrafter"/>
</dbReference>
<name>A0A917M7U0_9BACT</name>
<feature type="transmembrane region" description="Helical" evidence="10">
    <location>
        <begin position="61"/>
        <end position="80"/>
    </location>
</feature>
<feature type="transmembrane region" description="Helical" evidence="10">
    <location>
        <begin position="118"/>
        <end position="140"/>
    </location>
</feature>
<dbReference type="PANTHER" id="PTHR10110">
    <property type="entry name" value="SODIUM/HYDROGEN EXCHANGER"/>
    <property type="match status" value="1"/>
</dbReference>
<comment type="caution">
    <text evidence="12">The sequence shown here is derived from an EMBL/GenBank/DDBJ whole genome shotgun (WGS) entry which is preliminary data.</text>
</comment>
<evidence type="ECO:0000256" key="2">
    <source>
        <dbReference type="ARBA" id="ARBA00022448"/>
    </source>
</evidence>
<dbReference type="InterPro" id="IPR006153">
    <property type="entry name" value="Cation/H_exchanger_TM"/>
</dbReference>
<dbReference type="Pfam" id="PF00999">
    <property type="entry name" value="Na_H_Exchanger"/>
    <property type="match status" value="1"/>
</dbReference>
<feature type="transmembrane region" description="Helical" evidence="10">
    <location>
        <begin position="33"/>
        <end position="49"/>
    </location>
</feature>
<accession>A0A917M7U0</accession>
<feature type="domain" description="Cation/H+ exchanger transmembrane" evidence="11">
    <location>
        <begin position="20"/>
        <end position="413"/>
    </location>
</feature>
<proteinExistence type="inferred from homology"/>
<dbReference type="NCBIfam" id="TIGR00831">
    <property type="entry name" value="a_cpa1"/>
    <property type="match status" value="1"/>
</dbReference>
<sequence length="539" mass="58738">MTSGAGLHALETVILLLLIMVAVFAVIAHRLKVPYPIVLVLAGLVISFVPHMPRVPLDPSLVFLIFLPPLLYSAAWGTSWREFRHHLVLISLLAVGLVGFTVWGVAEFSEHFITALDWKAGFLLGAVVATTDAIAATSIARSIGLPRRIVDILEGESLLNDATGLLALELGVSIIMRGETPSVGGGIVRLLWLIVGGVGIGLLIGLIVGWLEKFIDDGPVEIVVSLVVPYAAYLAGEHIRASGVLAVVTCGLYLSRKSATFFSPGVRIQVMGVWDSLTFILNGLVFILIGLQLPYVLAGIRGAYGMVTLLEYGGIFSAILIALRMIWVFPAVKIAYLLRRWTGHAEKQPGARDVFVIGWTGMRGVVALAAAISVPEMLGDGRVFGPRNLIVFLAFCVILVTLVVQGLTLPSLIRVLGLAGTTEMSVEEREARKTALAEAIAYLEDGRKQCGSAYFHAFDDLLDRYQHRLVHIESEHDDGHDEHGPHTYRQVIDAAEGAVQAERRAIIRLRDEGRISDDVLRTMERELDLEESRYQVARL</sequence>
<dbReference type="InterPro" id="IPR004705">
    <property type="entry name" value="Cation/H_exchanger_CPA1_bac"/>
</dbReference>
<evidence type="ECO:0000256" key="9">
    <source>
        <dbReference type="ARBA" id="ARBA00023201"/>
    </source>
</evidence>
<dbReference type="InterPro" id="IPR018422">
    <property type="entry name" value="Cation/H_exchanger_CPA1"/>
</dbReference>
<feature type="transmembrane region" description="Helical" evidence="10">
    <location>
        <begin position="276"/>
        <end position="295"/>
    </location>
</feature>
<evidence type="ECO:0000256" key="8">
    <source>
        <dbReference type="ARBA" id="ARBA00023136"/>
    </source>
</evidence>
<keyword evidence="3 10" id="KW-1003">Cell membrane</keyword>
<evidence type="ECO:0000259" key="11">
    <source>
        <dbReference type="Pfam" id="PF00999"/>
    </source>
</evidence>
<keyword evidence="10" id="KW-0050">Antiport</keyword>
<keyword evidence="7 10" id="KW-0406">Ion transport</keyword>
<comment type="similarity">
    <text evidence="10">Belongs to the monovalent cation:proton antiporter 1 (CPA1) transporter (TC 2.A.36) family.</text>
</comment>
<dbReference type="GO" id="GO:0005886">
    <property type="term" value="C:plasma membrane"/>
    <property type="evidence" value="ECO:0007669"/>
    <property type="project" value="UniProtKB-SubCell"/>
</dbReference>
<dbReference type="GO" id="GO:0015386">
    <property type="term" value="F:potassium:proton antiporter activity"/>
    <property type="evidence" value="ECO:0007669"/>
    <property type="project" value="TreeGrafter"/>
</dbReference>